<dbReference type="GO" id="GO:0006364">
    <property type="term" value="P:rRNA processing"/>
    <property type="evidence" value="ECO:0007669"/>
    <property type="project" value="UniProtKB-KW"/>
</dbReference>
<feature type="domain" description="S1 motif" evidence="5">
    <location>
        <begin position="709"/>
        <end position="775"/>
    </location>
</feature>
<dbReference type="WBParaSite" id="TMUE_2000006094.1">
    <property type="protein sequence ID" value="TMUE_2000006094.1"/>
    <property type="gene ID" value="WBGene00290908"/>
</dbReference>
<dbReference type="PANTHER" id="PTHR23270:SF10">
    <property type="entry name" value="PROTEIN RRP5 HOMOLOG"/>
    <property type="match status" value="1"/>
</dbReference>
<dbReference type="GO" id="GO:0032040">
    <property type="term" value="C:small-subunit processome"/>
    <property type="evidence" value="ECO:0007669"/>
    <property type="project" value="TreeGrafter"/>
</dbReference>
<evidence type="ECO:0000313" key="7">
    <source>
        <dbReference type="WBParaSite" id="TMUE_2000006094.1"/>
    </source>
</evidence>
<comment type="subcellular location">
    <subcellularLocation>
        <location evidence="1">Nucleus</location>
        <location evidence="1">Nucleolus</location>
    </subcellularLocation>
</comment>
<dbReference type="InterPro" id="IPR045209">
    <property type="entry name" value="Rrp5"/>
</dbReference>
<evidence type="ECO:0000256" key="4">
    <source>
        <dbReference type="ARBA" id="ARBA00023242"/>
    </source>
</evidence>
<feature type="domain" description="S1 motif" evidence="5">
    <location>
        <begin position="1294"/>
        <end position="1371"/>
    </location>
</feature>
<keyword evidence="4" id="KW-0539">Nucleus</keyword>
<keyword evidence="6" id="KW-1185">Reference proteome</keyword>
<proteinExistence type="predicted"/>
<dbReference type="InterPro" id="IPR003107">
    <property type="entry name" value="HAT"/>
</dbReference>
<protein>
    <submittedName>
        <fullName evidence="7">S1 motif domain-containing protein</fullName>
    </submittedName>
</protein>
<dbReference type="SUPFAM" id="SSF48452">
    <property type="entry name" value="TPR-like"/>
    <property type="match status" value="2"/>
</dbReference>
<feature type="domain" description="S1 motif" evidence="5">
    <location>
        <begin position="428"/>
        <end position="498"/>
    </location>
</feature>
<dbReference type="Pfam" id="PF05843">
    <property type="entry name" value="Suf"/>
    <property type="match status" value="1"/>
</dbReference>
<organism evidence="6 7">
    <name type="scientific">Trichuris muris</name>
    <name type="common">Mouse whipworm</name>
    <dbReference type="NCBI Taxonomy" id="70415"/>
    <lineage>
        <taxon>Eukaryota</taxon>
        <taxon>Metazoa</taxon>
        <taxon>Ecdysozoa</taxon>
        <taxon>Nematoda</taxon>
        <taxon>Enoplea</taxon>
        <taxon>Dorylaimia</taxon>
        <taxon>Trichinellida</taxon>
        <taxon>Trichuridae</taxon>
        <taxon>Trichuris</taxon>
    </lineage>
</organism>
<dbReference type="Proteomes" id="UP000046395">
    <property type="component" value="Unassembled WGS sequence"/>
</dbReference>
<feature type="domain" description="S1 motif" evidence="5">
    <location>
        <begin position="618"/>
        <end position="687"/>
    </location>
</feature>
<dbReference type="SUPFAM" id="SSF50249">
    <property type="entry name" value="Nucleic acid-binding proteins"/>
    <property type="match status" value="4"/>
</dbReference>
<reference evidence="7" key="1">
    <citation type="submission" date="2019-12" db="UniProtKB">
        <authorList>
            <consortium name="WormBaseParasite"/>
        </authorList>
    </citation>
    <scope>IDENTIFICATION</scope>
</reference>
<dbReference type="InterPro" id="IPR011990">
    <property type="entry name" value="TPR-like_helical_dom_sf"/>
</dbReference>
<accession>A0A5S6QFY1</accession>
<dbReference type="InterPro" id="IPR012340">
    <property type="entry name" value="NA-bd_OB-fold"/>
</dbReference>
<dbReference type="Pfam" id="PF00575">
    <property type="entry name" value="S1"/>
    <property type="match status" value="1"/>
</dbReference>
<name>A0A5S6QFY1_TRIMR</name>
<keyword evidence="2" id="KW-0698">rRNA processing</keyword>
<dbReference type="Gene3D" id="2.40.50.140">
    <property type="entry name" value="Nucleic acid-binding proteins"/>
    <property type="match status" value="4"/>
</dbReference>
<dbReference type="PANTHER" id="PTHR23270">
    <property type="entry name" value="PROGRAMMED CELL DEATH PROTEIN 11 PRE-RRNA PROCESSING PROTEIN RRP5"/>
    <property type="match status" value="1"/>
</dbReference>
<evidence type="ECO:0000256" key="2">
    <source>
        <dbReference type="ARBA" id="ARBA00022552"/>
    </source>
</evidence>
<dbReference type="STRING" id="70415.A0A5S6QFY1"/>
<sequence>MEKCFPRGGKSSDRSLLNPLLFSSKRNVNGKKIATKSSDSEENYQIDEIFWSQSLTDSTCEVGLLCLACIQNFIGSGFSLQMPGKVRAVLPISAISEPLAKMAQSDNSDHERAFSLESLFKLSDLICVKVIGKVECVLPSGKIDKHWRVSSNPVHVNGHLAPGSLRQRTVIAAAIHSREEKGYLLDLGFKNVLGFMPFDLCDGESLPVGKVLLCSVADERPEEKRVICVRPLSRLLTESDSHELPVDFPPMLLMPGLAVKASVLRTWKHGLLVHLPFNQIAYVSPSQLCHPSDNVGKHRAGSFLNIMVTFCMPQSTILGVSAKDSLLYRASFDAGYPGLSKSQICYGTVCDSGKFGVTFMMEDQFYAQCPTKRLRQKYISNIAKYYKVGSRHKMRIVGLCGLYLSYFVSCRLETLKQPFSSLDETIVGSVVKCTVAYTTEDHVFVKLYKTFNGVIAKMHCSDAPVDAVNQRKFSVGSEHTVRILGVDLEANRLLLTAKKSLIRSKLPPLVECTERIVYQTYDGYIAKFCPSGILVAFYNNVRGLLPKAALVDAGILQAPQEVYFVGEVVRVVVDRVDHTNNEVHLVLPGIAVESKSVTAESGSLKHPVLHKQSYQPDFRVHAGEVIAVESSGLRVRLENNVVGFVPKEHLTDSLFMSDQLLTKYKNGDSVTGLVIVKDGPSPLITMKPVIVQAVADGVAPKTYSHINVGSLAYGYVARHNELHGFFVDFPGQMSAICVSSSFKCNLPLESALGVSVVARIHKVDSAKKRMSVNMDIMNSLTEGLGTSFKLLRKYLAELETVRLCSGATGLIDFRISQICNVRVVACHERLLQCVVVNSTVQAIVMACHMEGAASNYEIGSEHPAVILFIDYKDEILEVAIRSKLVRKCQRISGKVAADIVRPKQEFNAQILLIKSNLILLSLSGHGSGLICYMPARLHYNDFGVEASKYRVGQTLKVFVQGFLDDRVLVGSVLNRLVYGKMKSKVLILHGDTAVPLGAVLKQRCISLSPFSVYSAVVTGSDGYYLKLLIAGRHKGRAFITELKDNVEDGSFPLRAFPEGTLVTVKVIHLKAFQSTTRKKWPRARRTRIAYCTLKESKIFARNNAKSIIGYQEKFNKGERVSAVLIECRNGNFHVQVNPVWKGTVEKFCLGRSADEVQTALNCFKPGQVRYFYVVGVQQNDHHLTLCTYANWNFVVQAGKLTVAEVACVKTTAMARFNLVGGCSGVAYLSDMADDYEQVTVVLQLLEKNKFVDVCPILNKGNKRWLVSLRRSVCYGDTTTLKDPLISSADHASPGTVCRGFIREVTCAHLQIALGYNVFGCVPIERVSVYRIDNLCKVFHPGTLVTVAVMQTPEIGMESTNDQKPMLSLSMLQMDTGIDDQLPEAFRSKRKHDNDQCQNANLRSDKSTDKCSWFSVEEPSSKKRVTIKSNVSASSDEEKMDTVADSFMWNPGLFSLDKLLGVSLTDVPVSPNDRVKVSEEKEENCTELETNTGIAEEAENNEDLLKSVDNANILVNDVLEEKQILERELKLLDPDKALHSVQDFDRALFASPNSSALWTRYIAYFLELNDLDRARAVGRKALKTILTTYETERFNIWMALLNLENEFGSQDSMDKIVAEALEVNDHFLVYSHLLKIYEKSHKIEQGDLLVNELLNKFRSEYACWIMVCQYYMKTGRTDLARTTMERSFKSMPTSVHVDLMSRFAQMEYNCQGDPDRGCTLFEKILNEKPKRCDIWHVYVDLTAKYRSIQEARLILERVTSMKMSARKMRSFYKKWVELEMRYGTEADVEKVKLKATEYVNGISVAEWKGCS</sequence>
<evidence type="ECO:0000256" key="3">
    <source>
        <dbReference type="ARBA" id="ARBA00022737"/>
    </source>
</evidence>
<dbReference type="SMART" id="SM00386">
    <property type="entry name" value="HAT"/>
    <property type="match status" value="5"/>
</dbReference>
<dbReference type="InterPro" id="IPR008847">
    <property type="entry name" value="Suf"/>
</dbReference>
<keyword evidence="3" id="KW-0677">Repeat</keyword>
<dbReference type="InterPro" id="IPR003029">
    <property type="entry name" value="S1_domain"/>
</dbReference>
<dbReference type="Gene3D" id="1.25.40.10">
    <property type="entry name" value="Tetratricopeptide repeat domain"/>
    <property type="match status" value="1"/>
</dbReference>
<evidence type="ECO:0000313" key="6">
    <source>
        <dbReference type="Proteomes" id="UP000046395"/>
    </source>
</evidence>
<feature type="domain" description="S1 motif" evidence="5">
    <location>
        <begin position="518"/>
        <end position="588"/>
    </location>
</feature>
<evidence type="ECO:0000256" key="1">
    <source>
        <dbReference type="ARBA" id="ARBA00004604"/>
    </source>
</evidence>
<dbReference type="SMART" id="SM00316">
    <property type="entry name" value="S1"/>
    <property type="match status" value="9"/>
</dbReference>
<dbReference type="PROSITE" id="PS50126">
    <property type="entry name" value="S1"/>
    <property type="match status" value="5"/>
</dbReference>
<dbReference type="GO" id="GO:0003723">
    <property type="term" value="F:RNA binding"/>
    <property type="evidence" value="ECO:0007669"/>
    <property type="project" value="TreeGrafter"/>
</dbReference>
<evidence type="ECO:0000259" key="5">
    <source>
        <dbReference type="PROSITE" id="PS50126"/>
    </source>
</evidence>